<dbReference type="Gene3D" id="3.30.710.10">
    <property type="entry name" value="Potassium Channel Kv1.1, Chain A"/>
    <property type="match status" value="1"/>
</dbReference>
<dbReference type="InterPro" id="IPR031750">
    <property type="entry name" value="DUF4734"/>
</dbReference>
<reference evidence="2 3" key="1">
    <citation type="journal article" date="2007" name="Nature">
        <title>Evolution of genes and genomes on the Drosophila phylogeny.</title>
        <authorList>
            <consortium name="Drosophila 12 Genomes Consortium"/>
            <person name="Clark A.G."/>
            <person name="Eisen M.B."/>
            <person name="Smith D.R."/>
            <person name="Bergman C.M."/>
            <person name="Oliver B."/>
            <person name="Markow T.A."/>
            <person name="Kaufman T.C."/>
            <person name="Kellis M."/>
            <person name="Gelbart W."/>
            <person name="Iyer V.N."/>
            <person name="Pollard D.A."/>
            <person name="Sackton T.B."/>
            <person name="Larracuente A.M."/>
            <person name="Singh N.D."/>
            <person name="Abad J.P."/>
            <person name="Abt D.N."/>
            <person name="Adryan B."/>
            <person name="Aguade M."/>
            <person name="Akashi H."/>
            <person name="Anderson W.W."/>
            <person name="Aquadro C.F."/>
            <person name="Ardell D.H."/>
            <person name="Arguello R."/>
            <person name="Artieri C.G."/>
            <person name="Barbash D.A."/>
            <person name="Barker D."/>
            <person name="Barsanti P."/>
            <person name="Batterham P."/>
            <person name="Batzoglou S."/>
            <person name="Begun D."/>
            <person name="Bhutkar A."/>
            <person name="Blanco E."/>
            <person name="Bosak S.A."/>
            <person name="Bradley R.K."/>
            <person name="Brand A.D."/>
            <person name="Brent M.R."/>
            <person name="Brooks A.N."/>
            <person name="Brown R.H."/>
            <person name="Butlin R.K."/>
            <person name="Caggese C."/>
            <person name="Calvi B.R."/>
            <person name="Bernardo de Carvalho A."/>
            <person name="Caspi A."/>
            <person name="Castrezana S."/>
            <person name="Celniker S.E."/>
            <person name="Chang J.L."/>
            <person name="Chapple C."/>
            <person name="Chatterji S."/>
            <person name="Chinwalla A."/>
            <person name="Civetta A."/>
            <person name="Clifton S.W."/>
            <person name="Comeron J.M."/>
            <person name="Costello J.C."/>
            <person name="Coyne J.A."/>
            <person name="Daub J."/>
            <person name="David R.G."/>
            <person name="Delcher A.L."/>
            <person name="Delehaunty K."/>
            <person name="Do C.B."/>
            <person name="Ebling H."/>
            <person name="Edwards K."/>
            <person name="Eickbush T."/>
            <person name="Evans J.D."/>
            <person name="Filipski A."/>
            <person name="Findeiss S."/>
            <person name="Freyhult E."/>
            <person name="Fulton L."/>
            <person name="Fulton R."/>
            <person name="Garcia A.C."/>
            <person name="Gardiner A."/>
            <person name="Garfield D.A."/>
            <person name="Garvin B.E."/>
            <person name="Gibson G."/>
            <person name="Gilbert D."/>
            <person name="Gnerre S."/>
            <person name="Godfrey J."/>
            <person name="Good R."/>
            <person name="Gotea V."/>
            <person name="Gravely B."/>
            <person name="Greenberg A.J."/>
            <person name="Griffiths-Jones S."/>
            <person name="Gross S."/>
            <person name="Guigo R."/>
            <person name="Gustafson E.A."/>
            <person name="Haerty W."/>
            <person name="Hahn M.W."/>
            <person name="Halligan D.L."/>
            <person name="Halpern A.L."/>
            <person name="Halter G.M."/>
            <person name="Han M.V."/>
            <person name="Heger A."/>
            <person name="Hillier L."/>
            <person name="Hinrichs A.S."/>
            <person name="Holmes I."/>
            <person name="Hoskins R.A."/>
            <person name="Hubisz M.J."/>
            <person name="Hultmark D."/>
            <person name="Huntley M.A."/>
            <person name="Jaffe D.B."/>
            <person name="Jagadeeshan S."/>
            <person name="Jeck W.R."/>
            <person name="Johnson J."/>
            <person name="Jones C.D."/>
            <person name="Jordan W.C."/>
            <person name="Karpen G.H."/>
            <person name="Kataoka E."/>
            <person name="Keightley P.D."/>
            <person name="Kheradpour P."/>
            <person name="Kirkness E.F."/>
            <person name="Koerich L.B."/>
            <person name="Kristiansen K."/>
            <person name="Kudrna D."/>
            <person name="Kulathinal R.J."/>
            <person name="Kumar S."/>
            <person name="Kwok R."/>
            <person name="Lander E."/>
            <person name="Langley C.H."/>
            <person name="Lapoint R."/>
            <person name="Lazzaro B.P."/>
            <person name="Lee S.J."/>
            <person name="Levesque L."/>
            <person name="Li R."/>
            <person name="Lin C.F."/>
            <person name="Lin M.F."/>
            <person name="Lindblad-Toh K."/>
            <person name="Llopart A."/>
            <person name="Long M."/>
            <person name="Low L."/>
            <person name="Lozovsky E."/>
            <person name="Lu J."/>
            <person name="Luo M."/>
            <person name="Machado C.A."/>
            <person name="Makalowski W."/>
            <person name="Marzo M."/>
            <person name="Matsuda M."/>
            <person name="Matzkin L."/>
            <person name="McAllister B."/>
            <person name="McBride C.S."/>
            <person name="McKernan B."/>
            <person name="McKernan K."/>
            <person name="Mendez-Lago M."/>
            <person name="Minx P."/>
            <person name="Mollenhauer M.U."/>
            <person name="Montooth K."/>
            <person name="Mount S.M."/>
            <person name="Mu X."/>
            <person name="Myers E."/>
            <person name="Negre B."/>
            <person name="Newfeld S."/>
            <person name="Nielsen R."/>
            <person name="Noor M.A."/>
            <person name="O'Grady P."/>
            <person name="Pachter L."/>
            <person name="Papaceit M."/>
            <person name="Parisi M.J."/>
            <person name="Parisi M."/>
            <person name="Parts L."/>
            <person name="Pedersen J.S."/>
            <person name="Pesole G."/>
            <person name="Phillippy A.M."/>
            <person name="Ponting C.P."/>
            <person name="Pop M."/>
            <person name="Porcelli D."/>
            <person name="Powell J.R."/>
            <person name="Prohaska S."/>
            <person name="Pruitt K."/>
            <person name="Puig M."/>
            <person name="Quesneville H."/>
            <person name="Ram K.R."/>
            <person name="Rand D."/>
            <person name="Rasmussen M.D."/>
            <person name="Reed L.K."/>
            <person name="Reenan R."/>
            <person name="Reily A."/>
            <person name="Remington K.A."/>
            <person name="Rieger T.T."/>
            <person name="Ritchie M.G."/>
            <person name="Robin C."/>
            <person name="Rogers Y.H."/>
            <person name="Rohde C."/>
            <person name="Rozas J."/>
            <person name="Rubenfield M.J."/>
            <person name="Ruiz A."/>
            <person name="Russo S."/>
            <person name="Salzberg S.L."/>
            <person name="Sanchez-Gracia A."/>
            <person name="Saranga D.J."/>
            <person name="Sato H."/>
            <person name="Schaeffer S.W."/>
            <person name="Schatz M.C."/>
            <person name="Schlenke T."/>
            <person name="Schwartz R."/>
            <person name="Segarra C."/>
            <person name="Singh R.S."/>
            <person name="Sirot L."/>
            <person name="Sirota M."/>
            <person name="Sisneros N.B."/>
            <person name="Smith C.D."/>
            <person name="Smith T.F."/>
            <person name="Spieth J."/>
            <person name="Stage D.E."/>
            <person name="Stark A."/>
            <person name="Stephan W."/>
            <person name="Strausberg R.L."/>
            <person name="Strempel S."/>
            <person name="Sturgill D."/>
            <person name="Sutton G."/>
            <person name="Sutton G.G."/>
            <person name="Tao W."/>
            <person name="Teichmann S."/>
            <person name="Tobari Y.N."/>
            <person name="Tomimura Y."/>
            <person name="Tsolas J.M."/>
            <person name="Valente V.L."/>
            <person name="Venter E."/>
            <person name="Venter J.C."/>
            <person name="Vicario S."/>
            <person name="Vieira F.G."/>
            <person name="Vilella A.J."/>
            <person name="Villasante A."/>
            <person name="Walenz B."/>
            <person name="Wang J."/>
            <person name="Wasserman M."/>
            <person name="Watts T."/>
            <person name="Wilson D."/>
            <person name="Wilson R.K."/>
            <person name="Wing R.A."/>
            <person name="Wolfner M.F."/>
            <person name="Wong A."/>
            <person name="Wong G.K."/>
            <person name="Wu C.I."/>
            <person name="Wu G."/>
            <person name="Yamamoto D."/>
            <person name="Yang H.P."/>
            <person name="Yang S.P."/>
            <person name="Yorke J.A."/>
            <person name="Yoshida K."/>
            <person name="Zdobnov E."/>
            <person name="Zhang P."/>
            <person name="Zhang Y."/>
            <person name="Zimin A.V."/>
            <person name="Baldwin J."/>
            <person name="Abdouelleil A."/>
            <person name="Abdulkadir J."/>
            <person name="Abebe A."/>
            <person name="Abera B."/>
            <person name="Abreu J."/>
            <person name="Acer S.C."/>
            <person name="Aftuck L."/>
            <person name="Alexander A."/>
            <person name="An P."/>
            <person name="Anderson E."/>
            <person name="Anderson S."/>
            <person name="Arachi H."/>
            <person name="Azer M."/>
            <person name="Bachantsang P."/>
            <person name="Barry A."/>
            <person name="Bayul T."/>
            <person name="Berlin A."/>
            <person name="Bessette D."/>
            <person name="Bloom T."/>
            <person name="Blye J."/>
            <person name="Boguslavskiy L."/>
            <person name="Bonnet C."/>
            <person name="Boukhgalter B."/>
            <person name="Bourzgui I."/>
            <person name="Brown A."/>
            <person name="Cahill P."/>
            <person name="Channer S."/>
            <person name="Cheshatsang Y."/>
            <person name="Chuda L."/>
            <person name="Citroen M."/>
            <person name="Collymore A."/>
            <person name="Cooke P."/>
            <person name="Costello M."/>
            <person name="D'Aco K."/>
            <person name="Daza R."/>
            <person name="De Haan G."/>
            <person name="DeGray S."/>
            <person name="DeMaso C."/>
            <person name="Dhargay N."/>
            <person name="Dooley K."/>
            <person name="Dooley E."/>
            <person name="Doricent M."/>
            <person name="Dorje P."/>
            <person name="Dorjee K."/>
            <person name="Dupes A."/>
            <person name="Elong R."/>
            <person name="Falk J."/>
            <person name="Farina A."/>
            <person name="Faro S."/>
            <person name="Ferguson D."/>
            <person name="Fisher S."/>
            <person name="Foley C.D."/>
            <person name="Franke A."/>
            <person name="Friedrich D."/>
            <person name="Gadbois L."/>
            <person name="Gearin G."/>
            <person name="Gearin C.R."/>
            <person name="Giannoukos G."/>
            <person name="Goode T."/>
            <person name="Graham J."/>
            <person name="Grandbois E."/>
            <person name="Grewal S."/>
            <person name="Gyaltsen K."/>
            <person name="Hafez N."/>
            <person name="Hagos B."/>
            <person name="Hall J."/>
            <person name="Henson C."/>
            <person name="Hollinger A."/>
            <person name="Honan T."/>
            <person name="Huard M.D."/>
            <person name="Hughes L."/>
            <person name="Hurhula B."/>
            <person name="Husby M.E."/>
            <person name="Kamat A."/>
            <person name="Kanga B."/>
            <person name="Kashin S."/>
            <person name="Khazanovich D."/>
            <person name="Kisner P."/>
            <person name="Lance K."/>
            <person name="Lara M."/>
            <person name="Lee W."/>
            <person name="Lennon N."/>
            <person name="Letendre F."/>
            <person name="LeVine R."/>
            <person name="Lipovsky A."/>
            <person name="Liu X."/>
            <person name="Liu J."/>
            <person name="Liu S."/>
            <person name="Lokyitsang T."/>
            <person name="Lokyitsang Y."/>
            <person name="Lubonja R."/>
            <person name="Lui A."/>
            <person name="MacDonald P."/>
            <person name="Magnisalis V."/>
            <person name="Maru K."/>
            <person name="Matthews C."/>
            <person name="McCusker W."/>
            <person name="McDonough S."/>
            <person name="Mehta T."/>
            <person name="Meldrim J."/>
            <person name="Meneus L."/>
            <person name="Mihai O."/>
            <person name="Mihalev A."/>
            <person name="Mihova T."/>
            <person name="Mittelman R."/>
            <person name="Mlenga V."/>
            <person name="Montmayeur A."/>
            <person name="Mulrain L."/>
            <person name="Navidi A."/>
            <person name="Naylor J."/>
            <person name="Negash T."/>
            <person name="Nguyen T."/>
            <person name="Nguyen N."/>
            <person name="Nicol R."/>
            <person name="Norbu C."/>
            <person name="Norbu N."/>
            <person name="Novod N."/>
            <person name="O'Neill B."/>
            <person name="Osman S."/>
            <person name="Markiewicz E."/>
            <person name="Oyono O.L."/>
            <person name="Patti C."/>
            <person name="Phunkhang P."/>
            <person name="Pierre F."/>
            <person name="Priest M."/>
            <person name="Raghuraman S."/>
            <person name="Rege F."/>
            <person name="Reyes R."/>
            <person name="Rise C."/>
            <person name="Rogov P."/>
            <person name="Ross K."/>
            <person name="Ryan E."/>
            <person name="Settipalli S."/>
            <person name="Shea T."/>
            <person name="Sherpa N."/>
            <person name="Shi L."/>
            <person name="Shih D."/>
            <person name="Sparrow T."/>
            <person name="Spaulding J."/>
            <person name="Stalker J."/>
            <person name="Stange-Thomann N."/>
            <person name="Stavropoulos S."/>
            <person name="Stone C."/>
            <person name="Strader C."/>
            <person name="Tesfaye S."/>
            <person name="Thomson T."/>
            <person name="Thoulutsang Y."/>
            <person name="Thoulutsang D."/>
            <person name="Topham K."/>
            <person name="Topping I."/>
            <person name="Tsamla T."/>
            <person name="Vassiliev H."/>
            <person name="Vo A."/>
            <person name="Wangchuk T."/>
            <person name="Wangdi T."/>
            <person name="Weiand M."/>
            <person name="Wilkinson J."/>
            <person name="Wilson A."/>
            <person name="Yadav S."/>
            <person name="Young G."/>
            <person name="Yu Q."/>
            <person name="Zembek L."/>
            <person name="Zhong D."/>
            <person name="Zimmer A."/>
            <person name="Zwirko Z."/>
            <person name="Jaffe D.B."/>
            <person name="Alvarez P."/>
            <person name="Brockman W."/>
            <person name="Butler J."/>
            <person name="Chin C."/>
            <person name="Gnerre S."/>
            <person name="Grabherr M."/>
            <person name="Kleber M."/>
            <person name="Mauceli E."/>
            <person name="MacCallum I."/>
        </authorList>
    </citation>
    <scope>NUCLEOTIDE SEQUENCE [LARGE SCALE GENOMIC DNA]</scope>
    <source>
        <strain evidence="3">Tucson 14024-0371.13</strain>
    </source>
</reference>
<proteinExistence type="predicted"/>
<dbReference type="InterPro" id="IPR011705">
    <property type="entry name" value="BACK"/>
</dbReference>
<dbReference type="PhylomeDB" id="B3ME27"/>
<dbReference type="Proteomes" id="UP000007801">
    <property type="component" value="Unassembled WGS sequence"/>
</dbReference>
<evidence type="ECO:0000259" key="1">
    <source>
        <dbReference type="SMART" id="SM00875"/>
    </source>
</evidence>
<dbReference type="PANTHER" id="PTHR22667">
    <property type="entry name" value="AT01380P-RELATED"/>
    <property type="match status" value="1"/>
</dbReference>
<dbReference type="OrthoDB" id="6350321at2759"/>
<feature type="domain" description="BACK" evidence="1">
    <location>
        <begin position="220"/>
        <end position="321"/>
    </location>
</feature>
<name>B3ME27_DROAN</name>
<dbReference type="InterPro" id="IPR011333">
    <property type="entry name" value="SKP1/BTB/POZ_sf"/>
</dbReference>
<accession>B3ME27</accession>
<dbReference type="HOGENOM" id="CLU_042340_1_0_1"/>
<dbReference type="Pfam" id="PF15881">
    <property type="entry name" value="DUF4734"/>
    <property type="match status" value="1"/>
</dbReference>
<gene>
    <name evidence="2" type="primary">Dana\GF13514</name>
    <name evidence="2" type="synonym">dana_GLEANR_13526</name>
    <name evidence="2" type="ORF">GF13514</name>
</gene>
<evidence type="ECO:0000313" key="2">
    <source>
        <dbReference type="EMBL" id="EDV37572.1"/>
    </source>
</evidence>
<dbReference type="eggNOG" id="ENOG502SKSY">
    <property type="taxonomic scope" value="Eukaryota"/>
</dbReference>
<keyword evidence="3" id="KW-1185">Reference proteome</keyword>
<dbReference type="STRING" id="7217.B3ME27"/>
<dbReference type="InParanoid" id="B3ME27"/>
<dbReference type="PANTHER" id="PTHR22667:SF0">
    <property type="entry name" value="AT01380P-RELATED"/>
    <property type="match status" value="1"/>
</dbReference>
<sequence>MDELMKIQSPRKKGNRKQELTCSVLFTNPKFNGKDDPSGSDNELGAVTRLVSKAEELELHRVFKSMSTEGFEVIRPLNRSLFDFGHNFEDVRGWLKMAQPPKDQLSSILRYIIESHQKTTVQIDINKMYFNCHLIVLQVFSDFFMRLEDIPLLLTLPEDRVTQKAFMLIYKWMLSDDPYLERPHIVEIFVAATYLRIDDLLTHCWKYFDDSNCFQEDTACILYVETLYHPALDVVRNIMLTRIHKFLLTFVASSDFLNIPISHLVYLLSSSGICVNTEVEVLFIAIRWMSYDWKERSEYALRILPCIRFRLMPLWYLLYVRRDETNPYVTELIDIDEYDSEINESIASITSRMYEEKIAGLSDTTGNIFMRTGVEQRHWICDKTCNYFHYVGCPNTREICYEKFEEYLSDIQKSCNDHWDRVEMLDPKKMDKCCNLKRTPKV</sequence>
<dbReference type="Pfam" id="PF07707">
    <property type="entry name" value="BACK"/>
    <property type="match status" value="1"/>
</dbReference>
<organism evidence="2 3">
    <name type="scientific">Drosophila ananassae</name>
    <name type="common">Fruit fly</name>
    <dbReference type="NCBI Taxonomy" id="7217"/>
    <lineage>
        <taxon>Eukaryota</taxon>
        <taxon>Metazoa</taxon>
        <taxon>Ecdysozoa</taxon>
        <taxon>Arthropoda</taxon>
        <taxon>Hexapoda</taxon>
        <taxon>Insecta</taxon>
        <taxon>Pterygota</taxon>
        <taxon>Neoptera</taxon>
        <taxon>Endopterygota</taxon>
        <taxon>Diptera</taxon>
        <taxon>Brachycera</taxon>
        <taxon>Muscomorpha</taxon>
        <taxon>Ephydroidea</taxon>
        <taxon>Drosophilidae</taxon>
        <taxon>Drosophila</taxon>
        <taxon>Sophophora</taxon>
    </lineage>
</organism>
<evidence type="ECO:0000313" key="3">
    <source>
        <dbReference type="Proteomes" id="UP000007801"/>
    </source>
</evidence>
<dbReference type="Gene3D" id="1.25.40.420">
    <property type="match status" value="1"/>
</dbReference>
<dbReference type="AlphaFoldDB" id="B3ME27"/>
<dbReference type="SUPFAM" id="SSF54695">
    <property type="entry name" value="POZ domain"/>
    <property type="match status" value="1"/>
</dbReference>
<dbReference type="OMA" id="ITSRMYE"/>
<dbReference type="KEGG" id="dan:6496353"/>
<dbReference type="GeneID" id="6496353"/>
<protein>
    <recommendedName>
        <fullName evidence="1">BACK domain-containing protein</fullName>
    </recommendedName>
</protein>
<dbReference type="SMART" id="SM00875">
    <property type="entry name" value="BACK"/>
    <property type="match status" value="1"/>
</dbReference>
<dbReference type="SMR" id="B3ME27"/>
<dbReference type="EMBL" id="CH902619">
    <property type="protein sequence ID" value="EDV37572.1"/>
    <property type="molecule type" value="Genomic_DNA"/>
</dbReference>